<dbReference type="Proteomes" id="UP001174677">
    <property type="component" value="Chromosome 6"/>
</dbReference>
<evidence type="ECO:0000256" key="1">
    <source>
        <dbReference type="SAM" id="MobiDB-lite"/>
    </source>
</evidence>
<dbReference type="EMBL" id="JARPOI010000006">
    <property type="protein sequence ID" value="KAJ9178720.1"/>
    <property type="molecule type" value="Genomic_DNA"/>
</dbReference>
<dbReference type="PANTHER" id="PTHR47599">
    <property type="entry name" value="CELL-TO-CELL MOVEMENT PROTEIN"/>
    <property type="match status" value="1"/>
</dbReference>
<evidence type="ECO:0000313" key="3">
    <source>
        <dbReference type="Proteomes" id="UP001174677"/>
    </source>
</evidence>
<accession>A0ABQ9MIC6</accession>
<dbReference type="PANTHER" id="PTHR47599:SF4">
    <property type="entry name" value="POLYPROTEIN"/>
    <property type="match status" value="1"/>
</dbReference>
<evidence type="ECO:0000313" key="2">
    <source>
        <dbReference type="EMBL" id="KAJ9178720.1"/>
    </source>
</evidence>
<dbReference type="InterPro" id="IPR051596">
    <property type="entry name" value="Caulimoviridae_Movement"/>
</dbReference>
<dbReference type="Pfam" id="PF01107">
    <property type="entry name" value="MP"/>
    <property type="match status" value="1"/>
</dbReference>
<reference evidence="2" key="1">
    <citation type="journal article" date="2023" name="Plant Biotechnol. J.">
        <title>Chromosome-level wild Hevea brasiliensis genome provides new tools for genomic-assisted breeding and valuable loci to elevate rubber yield.</title>
        <authorList>
            <person name="Cheng H."/>
            <person name="Song X."/>
            <person name="Hu Y."/>
            <person name="Wu T."/>
            <person name="Yang Q."/>
            <person name="An Z."/>
            <person name="Feng S."/>
            <person name="Deng Z."/>
            <person name="Wu W."/>
            <person name="Zeng X."/>
            <person name="Tu M."/>
            <person name="Wang X."/>
            <person name="Huang H."/>
        </authorList>
    </citation>
    <scope>NUCLEOTIDE SEQUENCE</scope>
    <source>
        <strain evidence="2">MT/VB/25A 57/8</strain>
    </source>
</reference>
<gene>
    <name evidence="2" type="ORF">P3X46_010580</name>
</gene>
<evidence type="ECO:0008006" key="4">
    <source>
        <dbReference type="Google" id="ProtNLM"/>
    </source>
</evidence>
<sequence length="329" mass="36904">MDKLFSSLSGSSRSARFEEKEKKKSKNKEILLLSNIENNLSNWKLPPISSNLIYKSNTSFQFKSDYLVKTVEQASPIHEGLHSRSLFSEDLLKKHQKEYSFLHIGMIQVALKPATRLGLNTSALICVRDKRHNNFNDSLLGIVKSSLCDGPIYFSCYPNFTLSIDDPHIMKALSLDIKTSGYNMLPGSENIILIYRIHYKAMNTVVPNLREEATKIISLKGTTTFFVTDLGKGNLIVSKSIEWEQVKLPKNWILEEAIPPKKEESSDLELVVETNQGTVAISFARTRSRHSFSGRLVISEPILPRSLLSGIEPLGRTNSMGRTNSIGGT</sequence>
<feature type="region of interest" description="Disordered" evidence="1">
    <location>
        <begin position="1"/>
        <end position="21"/>
    </location>
</feature>
<dbReference type="InterPro" id="IPR028919">
    <property type="entry name" value="Viral_movement"/>
</dbReference>
<keyword evidence="3" id="KW-1185">Reference proteome</keyword>
<comment type="caution">
    <text evidence="2">The sequence shown here is derived from an EMBL/GenBank/DDBJ whole genome shotgun (WGS) entry which is preliminary data.</text>
</comment>
<proteinExistence type="predicted"/>
<organism evidence="2 3">
    <name type="scientific">Hevea brasiliensis</name>
    <name type="common">Para rubber tree</name>
    <name type="synonym">Siphonia brasiliensis</name>
    <dbReference type="NCBI Taxonomy" id="3981"/>
    <lineage>
        <taxon>Eukaryota</taxon>
        <taxon>Viridiplantae</taxon>
        <taxon>Streptophyta</taxon>
        <taxon>Embryophyta</taxon>
        <taxon>Tracheophyta</taxon>
        <taxon>Spermatophyta</taxon>
        <taxon>Magnoliopsida</taxon>
        <taxon>eudicotyledons</taxon>
        <taxon>Gunneridae</taxon>
        <taxon>Pentapetalae</taxon>
        <taxon>rosids</taxon>
        <taxon>fabids</taxon>
        <taxon>Malpighiales</taxon>
        <taxon>Euphorbiaceae</taxon>
        <taxon>Crotonoideae</taxon>
        <taxon>Micrandreae</taxon>
        <taxon>Hevea</taxon>
    </lineage>
</organism>
<name>A0ABQ9MIC6_HEVBR</name>
<protein>
    <recommendedName>
        <fullName evidence="4">Movement protein</fullName>
    </recommendedName>
</protein>
<feature type="compositionally biased region" description="Low complexity" evidence="1">
    <location>
        <begin position="1"/>
        <end position="14"/>
    </location>
</feature>